<keyword evidence="2 5" id="KW-0132">Cell division</keyword>
<comment type="function">
    <text evidence="5">Participates in chromosomal partition during cell division. May act via the formation of a condensin-like complex containing Smc and ScpA that pull DNA away from mid-cell into both cell halves.</text>
</comment>
<evidence type="ECO:0000313" key="7">
    <source>
        <dbReference type="Proteomes" id="UP000189464"/>
    </source>
</evidence>
<dbReference type="PANTHER" id="PTHR34298:SF2">
    <property type="entry name" value="SEGREGATION AND CONDENSATION PROTEIN B"/>
    <property type="match status" value="1"/>
</dbReference>
<dbReference type="GO" id="GO:0051301">
    <property type="term" value="P:cell division"/>
    <property type="evidence" value="ECO:0007669"/>
    <property type="project" value="UniProtKB-KW"/>
</dbReference>
<dbReference type="GO" id="GO:0051304">
    <property type="term" value="P:chromosome separation"/>
    <property type="evidence" value="ECO:0007669"/>
    <property type="project" value="InterPro"/>
</dbReference>
<dbReference type="NCBIfam" id="TIGR00281">
    <property type="entry name" value="SMC-Scp complex subunit ScpB"/>
    <property type="match status" value="1"/>
</dbReference>
<dbReference type="PANTHER" id="PTHR34298">
    <property type="entry name" value="SEGREGATION AND CONDENSATION PROTEIN B"/>
    <property type="match status" value="1"/>
</dbReference>
<protein>
    <recommendedName>
        <fullName evidence="5">Segregation and condensation protein B</fullName>
    </recommendedName>
</protein>
<dbReference type="OrthoDB" id="9806226at2"/>
<dbReference type="PIRSF" id="PIRSF019345">
    <property type="entry name" value="ScpB"/>
    <property type="match status" value="1"/>
</dbReference>
<comment type="similarity">
    <text evidence="5">Belongs to the ScpB family.</text>
</comment>
<dbReference type="SUPFAM" id="SSF46785">
    <property type="entry name" value="Winged helix' DNA-binding domain"/>
    <property type="match status" value="2"/>
</dbReference>
<dbReference type="AlphaFoldDB" id="A0A1S6IUY0"/>
<name>A0A1S6IUY0_9FIRM</name>
<dbReference type="Proteomes" id="UP000189464">
    <property type="component" value="Chromosome"/>
</dbReference>
<dbReference type="KEGG" id="dfg:B0537_05420"/>
<dbReference type="Gene3D" id="1.10.10.10">
    <property type="entry name" value="Winged helix-like DNA-binding domain superfamily/Winged helix DNA-binding domain"/>
    <property type="match status" value="2"/>
</dbReference>
<keyword evidence="4 5" id="KW-0131">Cell cycle</keyword>
<organism evidence="6 7">
    <name type="scientific">Desulforamulus ferrireducens</name>
    <dbReference type="NCBI Taxonomy" id="1833852"/>
    <lineage>
        <taxon>Bacteria</taxon>
        <taxon>Bacillati</taxon>
        <taxon>Bacillota</taxon>
        <taxon>Clostridia</taxon>
        <taxon>Eubacteriales</taxon>
        <taxon>Peptococcaceae</taxon>
        <taxon>Desulforamulus</taxon>
    </lineage>
</organism>
<evidence type="ECO:0000313" key="6">
    <source>
        <dbReference type="EMBL" id="AQS58575.1"/>
    </source>
</evidence>
<keyword evidence="7" id="KW-1185">Reference proteome</keyword>
<reference evidence="6 7" key="1">
    <citation type="journal article" date="2016" name="Int. J. Syst. Evol. Microbiol.">
        <title>Desulfotomaculum ferrireducens sp. nov., a moderately thermophilic sulfate-reducing and dissimilatory Fe(III)-reducing bacterium isolated from compost.</title>
        <authorList>
            <person name="Yang G."/>
            <person name="Guo J."/>
            <person name="Zhuang L."/>
            <person name="Yuan Y."/>
            <person name="Zhou S."/>
        </authorList>
    </citation>
    <scope>NUCLEOTIDE SEQUENCE [LARGE SCALE GENOMIC DNA]</scope>
    <source>
        <strain evidence="6 7">GSS09</strain>
    </source>
</reference>
<dbReference type="STRING" id="1833852.B0537_05420"/>
<evidence type="ECO:0000256" key="3">
    <source>
        <dbReference type="ARBA" id="ARBA00022829"/>
    </source>
</evidence>
<dbReference type="Pfam" id="PF04079">
    <property type="entry name" value="SMC_ScpB"/>
    <property type="match status" value="1"/>
</dbReference>
<comment type="subunit">
    <text evidence="5">Homodimer. Homodimerization may be required to stabilize the binding of ScpA to the Smc head domains. Component of a cohesin-like complex composed of ScpA, ScpB and the Smc homodimer, in which ScpA and ScpB bind to the head domain of Smc. The presence of the three proteins is required for the association of the complex with DNA.</text>
</comment>
<gene>
    <name evidence="5" type="primary">scpB</name>
    <name evidence="6" type="ORF">B0537_05420</name>
</gene>
<dbReference type="InterPro" id="IPR005234">
    <property type="entry name" value="ScpB_csome_segregation"/>
</dbReference>
<proteinExistence type="inferred from homology"/>
<sequence>MAVLFKEQTKAALETLLFVASEPLTVQTLARIVEADLDDVTELLQELAEEYEKRPGGLKIMETAGTWQMSTKPEYAPYVERLYRKSATGLSRAAVETLAIIAYRQPITKTELELIRGVKVDSPISTLLEKNLIEEKGRREGPGRPILFGTTREFLKHFGLKDLSELPPLEEFLVEELEQAEE</sequence>
<dbReference type="InterPro" id="IPR036390">
    <property type="entry name" value="WH_DNA-bd_sf"/>
</dbReference>
<keyword evidence="3 5" id="KW-0159">Chromosome partition</keyword>
<evidence type="ECO:0000256" key="2">
    <source>
        <dbReference type="ARBA" id="ARBA00022618"/>
    </source>
</evidence>
<dbReference type="GO" id="GO:0005737">
    <property type="term" value="C:cytoplasm"/>
    <property type="evidence" value="ECO:0007669"/>
    <property type="project" value="UniProtKB-SubCell"/>
</dbReference>
<evidence type="ECO:0000256" key="1">
    <source>
        <dbReference type="ARBA" id="ARBA00022490"/>
    </source>
</evidence>
<comment type="subcellular location">
    <subcellularLocation>
        <location evidence="5">Cytoplasm</location>
    </subcellularLocation>
    <text evidence="5">Associated with two foci at the outer edges of the nucleoid region in young cells, and at four foci within both cell halves in older cells.</text>
</comment>
<evidence type="ECO:0000256" key="5">
    <source>
        <dbReference type="HAMAP-Rule" id="MF_01804"/>
    </source>
</evidence>
<dbReference type="InterPro" id="IPR036388">
    <property type="entry name" value="WH-like_DNA-bd_sf"/>
</dbReference>
<dbReference type="EMBL" id="CP019698">
    <property type="protein sequence ID" value="AQS58575.1"/>
    <property type="molecule type" value="Genomic_DNA"/>
</dbReference>
<evidence type="ECO:0000256" key="4">
    <source>
        <dbReference type="ARBA" id="ARBA00023306"/>
    </source>
</evidence>
<accession>A0A1S6IUY0</accession>
<dbReference type="RefSeq" id="WP_077713529.1">
    <property type="nucleotide sequence ID" value="NZ_CP019698.1"/>
</dbReference>
<dbReference type="GO" id="GO:0006260">
    <property type="term" value="P:DNA replication"/>
    <property type="evidence" value="ECO:0007669"/>
    <property type="project" value="UniProtKB-UniRule"/>
</dbReference>
<keyword evidence="1 5" id="KW-0963">Cytoplasm</keyword>
<dbReference type="HAMAP" id="MF_01804">
    <property type="entry name" value="ScpB"/>
    <property type="match status" value="1"/>
</dbReference>